<proteinExistence type="predicted"/>
<gene>
    <name evidence="2" type="ORF">H6P81_002021</name>
</gene>
<comment type="caution">
    <text evidence="2">The sequence shown here is derived from an EMBL/GenBank/DDBJ whole genome shotgun (WGS) entry which is preliminary data.</text>
</comment>
<evidence type="ECO:0000256" key="1">
    <source>
        <dbReference type="SAM" id="MobiDB-lite"/>
    </source>
</evidence>
<dbReference type="AlphaFoldDB" id="A0AAV7F984"/>
<accession>A0AAV7F984</accession>
<dbReference type="EMBL" id="JAINDJ010000002">
    <property type="protein sequence ID" value="KAG9457513.1"/>
    <property type="molecule type" value="Genomic_DNA"/>
</dbReference>
<evidence type="ECO:0000313" key="3">
    <source>
        <dbReference type="Proteomes" id="UP000825729"/>
    </source>
</evidence>
<sequence>MEAGFGSLELWIVGGRIREDKPARLRPCPLVARATACRACAAPTPLFVPHPPATLTHCPHATPFDSSLASFPFPRWTRLSFISCNTPPLTPCPMGRPQTLSHILQRRERDASSLSQSSVIPSLGYQTHNKFAQPGTCAGDDWRDALDPVSSKDNGREETNQ</sequence>
<dbReference type="Proteomes" id="UP000825729">
    <property type="component" value="Unassembled WGS sequence"/>
</dbReference>
<feature type="region of interest" description="Disordered" evidence="1">
    <location>
        <begin position="125"/>
        <end position="161"/>
    </location>
</feature>
<evidence type="ECO:0000313" key="2">
    <source>
        <dbReference type="EMBL" id="KAG9457513.1"/>
    </source>
</evidence>
<name>A0AAV7F984_ARIFI</name>
<organism evidence="2 3">
    <name type="scientific">Aristolochia fimbriata</name>
    <name type="common">White veined hardy Dutchman's pipe vine</name>
    <dbReference type="NCBI Taxonomy" id="158543"/>
    <lineage>
        <taxon>Eukaryota</taxon>
        <taxon>Viridiplantae</taxon>
        <taxon>Streptophyta</taxon>
        <taxon>Embryophyta</taxon>
        <taxon>Tracheophyta</taxon>
        <taxon>Spermatophyta</taxon>
        <taxon>Magnoliopsida</taxon>
        <taxon>Magnoliidae</taxon>
        <taxon>Piperales</taxon>
        <taxon>Aristolochiaceae</taxon>
        <taxon>Aristolochia</taxon>
    </lineage>
</organism>
<keyword evidence="3" id="KW-1185">Reference proteome</keyword>
<reference evidence="2 3" key="1">
    <citation type="submission" date="2021-07" db="EMBL/GenBank/DDBJ databases">
        <title>The Aristolochia fimbriata genome: insights into angiosperm evolution, floral development and chemical biosynthesis.</title>
        <authorList>
            <person name="Jiao Y."/>
        </authorList>
    </citation>
    <scope>NUCLEOTIDE SEQUENCE [LARGE SCALE GENOMIC DNA]</scope>
    <source>
        <strain evidence="2">IBCAS-2021</strain>
        <tissue evidence="2">Leaf</tissue>
    </source>
</reference>
<protein>
    <submittedName>
        <fullName evidence="2">Uncharacterized protein</fullName>
    </submittedName>
</protein>